<name>A0A1B0DBW4_PHLPP</name>
<dbReference type="InterPro" id="IPR031575">
    <property type="entry name" value="EP400_N"/>
</dbReference>
<dbReference type="AlphaFoldDB" id="A0A1B0DBW4"/>
<dbReference type="Proteomes" id="UP000092462">
    <property type="component" value="Unassembled WGS sequence"/>
</dbReference>
<evidence type="ECO:0000313" key="4">
    <source>
        <dbReference type="Proteomes" id="UP000092462"/>
    </source>
</evidence>
<evidence type="ECO:0000313" key="3">
    <source>
        <dbReference type="EnsemblMetazoa" id="PPAI005303-PA"/>
    </source>
</evidence>
<feature type="region of interest" description="Disordered" evidence="1">
    <location>
        <begin position="1"/>
        <end position="26"/>
    </location>
</feature>
<organism evidence="3 4">
    <name type="scientific">Phlebotomus papatasi</name>
    <name type="common">Sandfly</name>
    <dbReference type="NCBI Taxonomy" id="29031"/>
    <lineage>
        <taxon>Eukaryota</taxon>
        <taxon>Metazoa</taxon>
        <taxon>Ecdysozoa</taxon>
        <taxon>Arthropoda</taxon>
        <taxon>Hexapoda</taxon>
        <taxon>Insecta</taxon>
        <taxon>Pterygota</taxon>
        <taxon>Neoptera</taxon>
        <taxon>Endopterygota</taxon>
        <taxon>Diptera</taxon>
        <taxon>Nematocera</taxon>
        <taxon>Psychodoidea</taxon>
        <taxon>Psychodidae</taxon>
        <taxon>Phlebotomus</taxon>
        <taxon>Phlebotomus</taxon>
    </lineage>
</organism>
<dbReference type="VEuPathDB" id="VectorBase:PPAI005303"/>
<feature type="region of interest" description="Disordered" evidence="1">
    <location>
        <begin position="265"/>
        <end position="290"/>
    </location>
</feature>
<evidence type="ECO:0000256" key="1">
    <source>
        <dbReference type="SAM" id="MobiDB-lite"/>
    </source>
</evidence>
<dbReference type="Pfam" id="PF15790">
    <property type="entry name" value="EP400_N"/>
    <property type="match status" value="1"/>
</dbReference>
<dbReference type="EMBL" id="AJVK01030328">
    <property type="status" value="NOT_ANNOTATED_CDS"/>
    <property type="molecule type" value="Genomic_DNA"/>
</dbReference>
<proteinExistence type="predicted"/>
<dbReference type="VEuPathDB" id="VectorBase:PPAPM1_004558"/>
<feature type="domain" description="E1A-binding protein p400 N-terminal" evidence="2">
    <location>
        <begin position="55"/>
        <end position="253"/>
    </location>
</feature>
<accession>A0A1B0DBW4</accession>
<reference evidence="3" key="1">
    <citation type="submission" date="2022-08" db="UniProtKB">
        <authorList>
            <consortium name="EnsemblMetazoa"/>
        </authorList>
    </citation>
    <scope>IDENTIFICATION</scope>
    <source>
        <strain evidence="3">Israel</strain>
    </source>
</reference>
<keyword evidence="4" id="KW-1185">Reference proteome</keyword>
<feature type="compositionally biased region" description="Low complexity" evidence="1">
    <location>
        <begin position="1"/>
        <end position="20"/>
    </location>
</feature>
<evidence type="ECO:0000259" key="2">
    <source>
        <dbReference type="Pfam" id="PF15790"/>
    </source>
</evidence>
<dbReference type="EnsemblMetazoa" id="PPAI005303-RA">
    <property type="protein sequence ID" value="PPAI005303-PA"/>
    <property type="gene ID" value="PPAI005303"/>
</dbReference>
<protein>
    <recommendedName>
        <fullName evidence="2">E1A-binding protein p400 N-terminal domain-containing protein</fullName>
    </recommendedName>
</protein>
<sequence length="290" mass="30463">MNEADSAGGPRGRSSAPPAAADRRSLNLTAGPAVRVSGGSALINPQQMSRLATDNRVLLMSNNSPSGRNQQQQQVIQSSGHHQGNLIFISTSSTGGGGVGGGGGGGTGDLNSGNLNSISTSLSGGVVIRTHSAGGEASSGGIVSVGNVTLTGSTAAVSSTSTLSTSVQEATIVTSTSADLHNLLSAQRKRVKVEDHRESIAAIKKRILEHKYSRLRSLKDKHTEHVAELFFLQASGNMMDYPTWRKKPQTPELINFAKTWRLDQTSSASDDATAKLFSTRRKKSNNDLQR</sequence>